<dbReference type="Proteomes" id="UP001642360">
    <property type="component" value="Unassembled WGS sequence"/>
</dbReference>
<dbReference type="Pfam" id="PF16884">
    <property type="entry name" value="ADH_N_2"/>
    <property type="match status" value="1"/>
</dbReference>
<dbReference type="InterPro" id="IPR045010">
    <property type="entry name" value="MDR_fam"/>
</dbReference>
<sequence>MEGEEVSNKQIILKDYVIGFPKESDMILKTSTIKLKVSEGSNAVLLKNLYLSCDPYMRSRMRKMEGSYVESFYPGWPITGYGVAKVVDSGLPNFKKGDLAWGMTGWEEYSLISNPAVCFKIGNTDVPLSYYTGILAQFSSIGAVLKLAWNLLFITSRTTLLYKPGICYSISSSPPLSSLNKATRGSDEPDLDRQEQQGGSDEIDPE</sequence>
<dbReference type="AlphaFoldDB" id="A0ABC8RGW9"/>
<feature type="non-terminal residue" evidence="4">
    <location>
        <position position="206"/>
    </location>
</feature>
<dbReference type="EMBL" id="CAUOFW020001360">
    <property type="protein sequence ID" value="CAK9144052.1"/>
    <property type="molecule type" value="Genomic_DNA"/>
</dbReference>
<organism evidence="4 5">
    <name type="scientific">Ilex paraguariensis</name>
    <name type="common">yerba mate</name>
    <dbReference type="NCBI Taxonomy" id="185542"/>
    <lineage>
        <taxon>Eukaryota</taxon>
        <taxon>Viridiplantae</taxon>
        <taxon>Streptophyta</taxon>
        <taxon>Embryophyta</taxon>
        <taxon>Tracheophyta</taxon>
        <taxon>Spermatophyta</taxon>
        <taxon>Magnoliopsida</taxon>
        <taxon>eudicotyledons</taxon>
        <taxon>Gunneridae</taxon>
        <taxon>Pentapetalae</taxon>
        <taxon>asterids</taxon>
        <taxon>campanulids</taxon>
        <taxon>Aquifoliales</taxon>
        <taxon>Aquifoliaceae</taxon>
        <taxon>Ilex</taxon>
    </lineage>
</organism>
<protein>
    <recommendedName>
        <fullName evidence="3">Oxidoreductase N-terminal domain-containing protein</fullName>
    </recommendedName>
</protein>
<feature type="domain" description="Oxidoreductase N-terminal" evidence="3">
    <location>
        <begin position="9"/>
        <end position="114"/>
    </location>
</feature>
<dbReference type="GO" id="GO:0016491">
    <property type="term" value="F:oxidoreductase activity"/>
    <property type="evidence" value="ECO:0007669"/>
    <property type="project" value="UniProtKB-KW"/>
</dbReference>
<accession>A0ABC8RGW9</accession>
<evidence type="ECO:0000313" key="5">
    <source>
        <dbReference type="Proteomes" id="UP001642360"/>
    </source>
</evidence>
<gene>
    <name evidence="4" type="ORF">ILEXP_LOCUS11793</name>
</gene>
<evidence type="ECO:0000256" key="2">
    <source>
        <dbReference type="SAM" id="MobiDB-lite"/>
    </source>
</evidence>
<dbReference type="PANTHER" id="PTHR43205">
    <property type="entry name" value="PROSTAGLANDIN REDUCTASE"/>
    <property type="match status" value="1"/>
</dbReference>
<dbReference type="Gene3D" id="3.90.180.10">
    <property type="entry name" value="Medium-chain alcohol dehydrogenases, catalytic domain"/>
    <property type="match status" value="1"/>
</dbReference>
<dbReference type="InterPro" id="IPR011032">
    <property type="entry name" value="GroES-like_sf"/>
</dbReference>
<keyword evidence="5" id="KW-1185">Reference proteome</keyword>
<feature type="region of interest" description="Disordered" evidence="2">
    <location>
        <begin position="174"/>
        <end position="206"/>
    </location>
</feature>
<evidence type="ECO:0000313" key="4">
    <source>
        <dbReference type="EMBL" id="CAK9144052.1"/>
    </source>
</evidence>
<comment type="caution">
    <text evidence="4">The sequence shown here is derived from an EMBL/GenBank/DDBJ whole genome shotgun (WGS) entry which is preliminary data.</text>
</comment>
<name>A0ABC8RGW9_9AQUA</name>
<evidence type="ECO:0000256" key="1">
    <source>
        <dbReference type="ARBA" id="ARBA00023002"/>
    </source>
</evidence>
<dbReference type="SUPFAM" id="SSF50129">
    <property type="entry name" value="GroES-like"/>
    <property type="match status" value="1"/>
</dbReference>
<keyword evidence="1" id="KW-0560">Oxidoreductase</keyword>
<dbReference type="PANTHER" id="PTHR43205:SF7">
    <property type="entry name" value="PROSTAGLANDIN REDUCTASE 1"/>
    <property type="match status" value="1"/>
</dbReference>
<evidence type="ECO:0000259" key="3">
    <source>
        <dbReference type="Pfam" id="PF16884"/>
    </source>
</evidence>
<reference evidence="4 5" key="1">
    <citation type="submission" date="2024-02" db="EMBL/GenBank/DDBJ databases">
        <authorList>
            <person name="Vignale AGUSTIN F."/>
            <person name="Sosa J E."/>
            <person name="Modenutti C."/>
        </authorList>
    </citation>
    <scope>NUCLEOTIDE SEQUENCE [LARGE SCALE GENOMIC DNA]</scope>
</reference>
<dbReference type="InterPro" id="IPR041694">
    <property type="entry name" value="ADH_N_2"/>
</dbReference>
<proteinExistence type="predicted"/>
<feature type="compositionally biased region" description="Basic and acidic residues" evidence="2">
    <location>
        <begin position="184"/>
        <end position="195"/>
    </location>
</feature>